<reference evidence="1 2" key="1">
    <citation type="submission" date="2021-06" db="EMBL/GenBank/DDBJ databases">
        <title>Caerostris extrusa draft genome.</title>
        <authorList>
            <person name="Kono N."/>
            <person name="Arakawa K."/>
        </authorList>
    </citation>
    <scope>NUCLEOTIDE SEQUENCE [LARGE SCALE GENOMIC DNA]</scope>
</reference>
<dbReference type="EMBL" id="BPLR01002509">
    <property type="protein sequence ID" value="GIX74530.1"/>
    <property type="molecule type" value="Genomic_DNA"/>
</dbReference>
<comment type="caution">
    <text evidence="1">The sequence shown here is derived from an EMBL/GenBank/DDBJ whole genome shotgun (WGS) entry which is preliminary data.</text>
</comment>
<proteinExistence type="predicted"/>
<name>A0AAV4MQ58_CAEEX</name>
<dbReference type="Proteomes" id="UP001054945">
    <property type="component" value="Unassembled WGS sequence"/>
</dbReference>
<evidence type="ECO:0000313" key="2">
    <source>
        <dbReference type="Proteomes" id="UP001054945"/>
    </source>
</evidence>
<keyword evidence="2" id="KW-1185">Reference proteome</keyword>
<evidence type="ECO:0000313" key="1">
    <source>
        <dbReference type="EMBL" id="GIX74530.1"/>
    </source>
</evidence>
<organism evidence="1 2">
    <name type="scientific">Caerostris extrusa</name>
    <name type="common">Bark spider</name>
    <name type="synonym">Caerostris bankana</name>
    <dbReference type="NCBI Taxonomy" id="172846"/>
    <lineage>
        <taxon>Eukaryota</taxon>
        <taxon>Metazoa</taxon>
        <taxon>Ecdysozoa</taxon>
        <taxon>Arthropoda</taxon>
        <taxon>Chelicerata</taxon>
        <taxon>Arachnida</taxon>
        <taxon>Araneae</taxon>
        <taxon>Araneomorphae</taxon>
        <taxon>Entelegynae</taxon>
        <taxon>Araneoidea</taxon>
        <taxon>Araneidae</taxon>
        <taxon>Caerostris</taxon>
    </lineage>
</organism>
<dbReference type="AlphaFoldDB" id="A0AAV4MQ58"/>
<protein>
    <recommendedName>
        <fullName evidence="3">Ribosomal protein S4</fullName>
    </recommendedName>
</protein>
<evidence type="ECO:0008006" key="3">
    <source>
        <dbReference type="Google" id="ProtNLM"/>
    </source>
</evidence>
<accession>A0AAV4MQ58</accession>
<sequence length="179" mass="20341">MNSNEELLENRLMSIRHRRYQLYTMHNNEDLKERLVHNGTNNFPPLTHGIPPLRCQTQPQIQFFQQAPSRVLSCLKVLRYRPLVTGVFSVERPPLTLSNDASLSHLGFAADFTSKPNFSTPFKPSVQGVSGGKAFPSLLYLEWVGLSKLSSVEVQFNFSVKLSWEGAGETLLESIYRMQ</sequence>
<gene>
    <name evidence="1" type="ORF">CEXT_40121</name>
</gene>